<dbReference type="Proteomes" id="UP000789901">
    <property type="component" value="Unassembled WGS sequence"/>
</dbReference>
<dbReference type="PROSITE" id="PS51886">
    <property type="entry name" value="TLDC"/>
    <property type="match status" value="1"/>
</dbReference>
<evidence type="ECO:0000259" key="1">
    <source>
        <dbReference type="PROSITE" id="PS51886"/>
    </source>
</evidence>
<feature type="domain" description="TLDc" evidence="1">
    <location>
        <begin position="372"/>
        <end position="458"/>
    </location>
</feature>
<sequence>KNILQTSAEDSLNILVASDELELLDLAECAQNRLIRQFSPWLFANIVTSLNVICRHSHFHKLYNHVLNFTLRNPYSLFDSADLFLLNEVAIICLLESDDLELEEIEIWNYLIKWGISKFLDYNITDWSDKNILSWSDNHFVALKEVISRCIPLIRYHNIPKNYIEEQIKRYHLDSNAFTKSKNFTRRYDLTQSKIPDRILQFIFSVNPYFTLKKKPYFSKTSNSFIFSFTNPSNPVLSRIKTQRKNGAIFNYELHGPSFGQLDLCMRESNHWTSNCINYERKITYSSRLIAEEYEVLAFYNYNPMIINIFLKFLRMTWSDNHFVTLKEAISRCILLIRYHNIPKNYVEKQIKHYHLDSNAFTKSKNFTRCCRSITNENKAIISSWIDKRKKDYYICTTDPYKFMLLLRGSRDGFNVDTFHRLCDFQGPTIVVLKTIQGDLIGGYNPVNWIVLLKKLMN</sequence>
<proteinExistence type="predicted"/>
<evidence type="ECO:0000313" key="2">
    <source>
        <dbReference type="EMBL" id="CAG8772193.1"/>
    </source>
</evidence>
<accession>A0ABN7VHQ9</accession>
<reference evidence="2 3" key="1">
    <citation type="submission" date="2021-06" db="EMBL/GenBank/DDBJ databases">
        <authorList>
            <person name="Kallberg Y."/>
            <person name="Tangrot J."/>
            <person name="Rosling A."/>
        </authorList>
    </citation>
    <scope>NUCLEOTIDE SEQUENCE [LARGE SCALE GENOMIC DNA]</scope>
    <source>
        <strain evidence="2 3">120-4 pot B 10/14</strain>
    </source>
</reference>
<comment type="caution">
    <text evidence="2">The sequence shown here is derived from an EMBL/GenBank/DDBJ whole genome shotgun (WGS) entry which is preliminary data.</text>
</comment>
<feature type="non-terminal residue" evidence="2">
    <location>
        <position position="1"/>
    </location>
</feature>
<name>A0ABN7VHQ9_GIGMA</name>
<organism evidence="2 3">
    <name type="scientific">Gigaspora margarita</name>
    <dbReference type="NCBI Taxonomy" id="4874"/>
    <lineage>
        <taxon>Eukaryota</taxon>
        <taxon>Fungi</taxon>
        <taxon>Fungi incertae sedis</taxon>
        <taxon>Mucoromycota</taxon>
        <taxon>Glomeromycotina</taxon>
        <taxon>Glomeromycetes</taxon>
        <taxon>Diversisporales</taxon>
        <taxon>Gigasporaceae</taxon>
        <taxon>Gigaspora</taxon>
    </lineage>
</organism>
<dbReference type="Pfam" id="PF07534">
    <property type="entry name" value="TLD"/>
    <property type="match status" value="1"/>
</dbReference>
<evidence type="ECO:0000313" key="3">
    <source>
        <dbReference type="Proteomes" id="UP000789901"/>
    </source>
</evidence>
<dbReference type="EMBL" id="CAJVQB010015046">
    <property type="protein sequence ID" value="CAG8772193.1"/>
    <property type="molecule type" value="Genomic_DNA"/>
</dbReference>
<gene>
    <name evidence="2" type="ORF">GMARGA_LOCUS18657</name>
</gene>
<protein>
    <submittedName>
        <fullName evidence="2">39813_t:CDS:1</fullName>
    </submittedName>
</protein>
<dbReference type="InterPro" id="IPR006571">
    <property type="entry name" value="TLDc_dom"/>
</dbReference>
<keyword evidence="3" id="KW-1185">Reference proteome</keyword>